<accession>A0AAJ1IHE7</accession>
<evidence type="ECO:0000313" key="1">
    <source>
        <dbReference type="EMBL" id="MDC7227978.1"/>
    </source>
</evidence>
<evidence type="ECO:0000313" key="2">
    <source>
        <dbReference type="Proteomes" id="UP001221217"/>
    </source>
</evidence>
<gene>
    <name evidence="1" type="ORF">PQJ61_14530</name>
</gene>
<dbReference type="AlphaFoldDB" id="A0AAJ1IHE7"/>
<comment type="caution">
    <text evidence="1">The sequence shown here is derived from an EMBL/GenBank/DDBJ whole genome shotgun (WGS) entry which is preliminary data.</text>
</comment>
<name>A0AAJ1IHE7_9SPIO</name>
<dbReference type="EMBL" id="JAQQAL010000037">
    <property type="protein sequence ID" value="MDC7227978.1"/>
    <property type="molecule type" value="Genomic_DNA"/>
</dbReference>
<reference evidence="1 2" key="1">
    <citation type="submission" date="2022-12" db="EMBL/GenBank/DDBJ databases">
        <title>Metagenome assembled genome from gulf of manar.</title>
        <authorList>
            <person name="Kohli P."/>
            <person name="Pk S."/>
            <person name="Venkata Ramana C."/>
            <person name="Sasikala C."/>
        </authorList>
    </citation>
    <scope>NUCLEOTIDE SEQUENCE [LARGE SCALE GENOMIC DNA]</scope>
    <source>
        <strain evidence="1">JB008</strain>
    </source>
</reference>
<organism evidence="1 2">
    <name type="scientific">Candidatus Thalassospirochaeta sargassi</name>
    <dbReference type="NCBI Taxonomy" id="3119039"/>
    <lineage>
        <taxon>Bacteria</taxon>
        <taxon>Pseudomonadati</taxon>
        <taxon>Spirochaetota</taxon>
        <taxon>Spirochaetia</taxon>
        <taxon>Spirochaetales</taxon>
        <taxon>Spirochaetaceae</taxon>
        <taxon>Candidatus Thalassospirochaeta</taxon>
    </lineage>
</organism>
<proteinExistence type="predicted"/>
<sequence length="99" mass="11023">MTNNYTEISKDELATLVAETQNSLSAMLEALEAKKTEGIKMGDRITILYGRGSVDKKDEVECIVHGLSLNGLYLQRIDGEKFGGRKIKEFSNKELHFAA</sequence>
<protein>
    <submittedName>
        <fullName evidence="1">Uncharacterized protein</fullName>
    </submittedName>
</protein>
<dbReference type="Proteomes" id="UP001221217">
    <property type="component" value="Unassembled WGS sequence"/>
</dbReference>